<dbReference type="Proteomes" id="UP000013827">
    <property type="component" value="Unassembled WGS sequence"/>
</dbReference>
<dbReference type="HOGENOM" id="CLU_604732_0_0_1"/>
<evidence type="ECO:0000313" key="2">
    <source>
        <dbReference type="EnsemblProtists" id="EOD25952"/>
    </source>
</evidence>
<dbReference type="OMA" id="YESIAWQ"/>
<dbReference type="EnsemblProtists" id="EOD25952">
    <property type="protein sequence ID" value="EOD25952"/>
    <property type="gene ID" value="EMIHUDRAFT_237371"/>
</dbReference>
<evidence type="ECO:0000256" key="1">
    <source>
        <dbReference type="SAM" id="MobiDB-lite"/>
    </source>
</evidence>
<evidence type="ECO:0000313" key="3">
    <source>
        <dbReference type="Proteomes" id="UP000013827"/>
    </source>
</evidence>
<organism evidence="2 3">
    <name type="scientific">Emiliania huxleyi (strain CCMP1516)</name>
    <dbReference type="NCBI Taxonomy" id="280463"/>
    <lineage>
        <taxon>Eukaryota</taxon>
        <taxon>Haptista</taxon>
        <taxon>Haptophyta</taxon>
        <taxon>Prymnesiophyceae</taxon>
        <taxon>Isochrysidales</taxon>
        <taxon>Noelaerhabdaceae</taxon>
        <taxon>Emiliania</taxon>
    </lineage>
</organism>
<protein>
    <submittedName>
        <fullName evidence="2">Uncharacterized protein</fullName>
    </submittedName>
</protein>
<feature type="region of interest" description="Disordered" evidence="1">
    <location>
        <begin position="430"/>
        <end position="453"/>
    </location>
</feature>
<dbReference type="RefSeq" id="XP_005778381.1">
    <property type="nucleotide sequence ID" value="XM_005778324.1"/>
</dbReference>
<reference evidence="2" key="2">
    <citation type="submission" date="2024-10" db="UniProtKB">
        <authorList>
            <consortium name="EnsemblProtists"/>
        </authorList>
    </citation>
    <scope>IDENTIFICATION</scope>
</reference>
<sequence>MPKRNFATLRRRGQALMATPHQPCWDAWDSEDASYFDAVWRVDFVVHIFTNGRVACSILPVSTVDGDEVCSSSSPSGVEQLLTVVVTSSPVQSNPSTRMLLECLASLDRNAGLGRCRKLIMCDGFKVRSRSQRKQGVITDEEVCRYRAFVQEVARLCRADAAFARTRLVRLARRQGSAFAIREAVEAHVRTPFVIVVPHDCIVARPVKLEAVAAAMHASPTVRYVKLASRTTTYAQTALSQYGVRLRPTGLCEGYALLPMLRYMDNVSIVSAPFLRDTVFATGSGVRRGTFIEDTFGKQTQMKAWLQSAAFAAKQPPPNGCFLLLDGVAEPMMRHLDGKVYLDPEQRAAAGLRPYPHDWTAALRQGEDTARNDVEPLRAAAATEEGALLTQLAPEEGDAAPVNAGATVSLAAAAGGAVASGLIAAGRVGASQTSAVPPRPRGNPPLLLGGMFS</sequence>
<dbReference type="PaxDb" id="2903-EOD25952"/>
<dbReference type="AlphaFoldDB" id="A0A0D3JR17"/>
<dbReference type="STRING" id="2903.R1CTI6"/>
<feature type="compositionally biased region" description="Low complexity" evidence="1">
    <location>
        <begin position="444"/>
        <end position="453"/>
    </location>
</feature>
<proteinExistence type="predicted"/>
<dbReference type="GeneID" id="17271498"/>
<dbReference type="KEGG" id="ehx:EMIHUDRAFT_237371"/>
<name>A0A0D3JR17_EMIH1</name>
<keyword evidence="3" id="KW-1185">Reference proteome</keyword>
<reference evidence="3" key="1">
    <citation type="journal article" date="2013" name="Nature">
        <title>Pan genome of the phytoplankton Emiliania underpins its global distribution.</title>
        <authorList>
            <person name="Read B.A."/>
            <person name="Kegel J."/>
            <person name="Klute M.J."/>
            <person name="Kuo A."/>
            <person name="Lefebvre S.C."/>
            <person name="Maumus F."/>
            <person name="Mayer C."/>
            <person name="Miller J."/>
            <person name="Monier A."/>
            <person name="Salamov A."/>
            <person name="Young J."/>
            <person name="Aguilar M."/>
            <person name="Claverie J.M."/>
            <person name="Frickenhaus S."/>
            <person name="Gonzalez K."/>
            <person name="Herman E.K."/>
            <person name="Lin Y.C."/>
            <person name="Napier J."/>
            <person name="Ogata H."/>
            <person name="Sarno A.F."/>
            <person name="Shmutz J."/>
            <person name="Schroeder D."/>
            <person name="de Vargas C."/>
            <person name="Verret F."/>
            <person name="von Dassow P."/>
            <person name="Valentin K."/>
            <person name="Van de Peer Y."/>
            <person name="Wheeler G."/>
            <person name="Dacks J.B."/>
            <person name="Delwiche C.F."/>
            <person name="Dyhrman S.T."/>
            <person name="Glockner G."/>
            <person name="John U."/>
            <person name="Richards T."/>
            <person name="Worden A.Z."/>
            <person name="Zhang X."/>
            <person name="Grigoriev I.V."/>
            <person name="Allen A.E."/>
            <person name="Bidle K."/>
            <person name="Borodovsky M."/>
            <person name="Bowler C."/>
            <person name="Brownlee C."/>
            <person name="Cock J.M."/>
            <person name="Elias M."/>
            <person name="Gladyshev V.N."/>
            <person name="Groth M."/>
            <person name="Guda C."/>
            <person name="Hadaegh A."/>
            <person name="Iglesias-Rodriguez M.D."/>
            <person name="Jenkins J."/>
            <person name="Jones B.M."/>
            <person name="Lawson T."/>
            <person name="Leese F."/>
            <person name="Lindquist E."/>
            <person name="Lobanov A."/>
            <person name="Lomsadze A."/>
            <person name="Malik S.B."/>
            <person name="Marsh M.E."/>
            <person name="Mackinder L."/>
            <person name="Mock T."/>
            <person name="Mueller-Roeber B."/>
            <person name="Pagarete A."/>
            <person name="Parker M."/>
            <person name="Probert I."/>
            <person name="Quesneville H."/>
            <person name="Raines C."/>
            <person name="Rensing S.A."/>
            <person name="Riano-Pachon D.M."/>
            <person name="Richier S."/>
            <person name="Rokitta S."/>
            <person name="Shiraiwa Y."/>
            <person name="Soanes D.M."/>
            <person name="van der Giezen M."/>
            <person name="Wahlund T.M."/>
            <person name="Williams B."/>
            <person name="Wilson W."/>
            <person name="Wolfe G."/>
            <person name="Wurch L.L."/>
        </authorList>
    </citation>
    <scope>NUCLEOTIDE SEQUENCE</scope>
</reference>
<accession>A0A0D3JR17</accession>